<comment type="caution">
    <text evidence="5">The sequence shown here is derived from an EMBL/GenBank/DDBJ whole genome shotgun (WGS) entry which is preliminary data.</text>
</comment>
<dbReference type="GO" id="GO:0006520">
    <property type="term" value="P:amino acid metabolic process"/>
    <property type="evidence" value="ECO:0007669"/>
    <property type="project" value="InterPro"/>
</dbReference>
<keyword evidence="3" id="KW-0663">Pyridoxal phosphate</keyword>
<dbReference type="Gene3D" id="3.90.1150.10">
    <property type="entry name" value="Aspartate Aminotransferase, domain 1"/>
    <property type="match status" value="1"/>
</dbReference>
<dbReference type="Pfam" id="PF01212">
    <property type="entry name" value="Beta_elim_lyase"/>
    <property type="match status" value="1"/>
</dbReference>
<proteinExistence type="inferred from homology"/>
<feature type="domain" description="Aromatic amino acid beta-eliminating lyase/threonine aldolase" evidence="4">
    <location>
        <begin position="44"/>
        <end position="330"/>
    </location>
</feature>
<dbReference type="Proteomes" id="UP000077701">
    <property type="component" value="Unassembled WGS sequence"/>
</dbReference>
<keyword evidence="6" id="KW-1185">Reference proteome</keyword>
<dbReference type="AlphaFoldDB" id="A0A171BGC8"/>
<evidence type="ECO:0000256" key="3">
    <source>
        <dbReference type="ARBA" id="ARBA00022898"/>
    </source>
</evidence>
<evidence type="ECO:0000256" key="2">
    <source>
        <dbReference type="ARBA" id="ARBA00006966"/>
    </source>
</evidence>
<dbReference type="EMBL" id="BDCX01000001">
    <property type="protein sequence ID" value="GAT65055.1"/>
    <property type="molecule type" value="Genomic_DNA"/>
</dbReference>
<comment type="similarity">
    <text evidence="2">Belongs to the threonine aldolase family.</text>
</comment>
<reference evidence="5 6" key="1">
    <citation type="journal article" date="2016" name="Genome Announc.">
        <title>Draft Genome Sequence of Planomonospora sphaerica JCM9374, a Rare Actinomycete.</title>
        <authorList>
            <person name="Dohra H."/>
            <person name="Suzuki T."/>
            <person name="Inoue Y."/>
            <person name="Kodani S."/>
        </authorList>
    </citation>
    <scope>NUCLEOTIDE SEQUENCE [LARGE SCALE GENOMIC DNA]</scope>
    <source>
        <strain evidence="5 6">JCM 9374</strain>
    </source>
</reference>
<organism evidence="5 6">
    <name type="scientific">Planomonospora sphaerica</name>
    <dbReference type="NCBI Taxonomy" id="161355"/>
    <lineage>
        <taxon>Bacteria</taxon>
        <taxon>Bacillati</taxon>
        <taxon>Actinomycetota</taxon>
        <taxon>Actinomycetes</taxon>
        <taxon>Streptosporangiales</taxon>
        <taxon>Streptosporangiaceae</taxon>
        <taxon>Planomonospora</taxon>
    </lineage>
</organism>
<name>A0A171BGC8_9ACTN</name>
<dbReference type="PANTHER" id="PTHR48097:SF5">
    <property type="entry name" value="LOW SPECIFICITY L-THREONINE ALDOLASE"/>
    <property type="match status" value="1"/>
</dbReference>
<dbReference type="InterPro" id="IPR015424">
    <property type="entry name" value="PyrdxlP-dep_Trfase"/>
</dbReference>
<dbReference type="InterPro" id="IPR015422">
    <property type="entry name" value="PyrdxlP-dep_Trfase_small"/>
</dbReference>
<evidence type="ECO:0000313" key="6">
    <source>
        <dbReference type="Proteomes" id="UP000077701"/>
    </source>
</evidence>
<dbReference type="InterPro" id="IPR015421">
    <property type="entry name" value="PyrdxlP-dep_Trfase_major"/>
</dbReference>
<dbReference type="Gene3D" id="3.40.640.10">
    <property type="entry name" value="Type I PLP-dependent aspartate aminotransferase-like (Major domain)"/>
    <property type="match status" value="1"/>
</dbReference>
<dbReference type="InterPro" id="IPR001597">
    <property type="entry name" value="ArAA_b-elim_lyase/Thr_aldolase"/>
</dbReference>
<sequence>MTDESKDTTTGATTAAATAGAVTGIADAAPTGAVRRHDPAVKGFASDNYAGVHPEILAAIALANGGHQTAYGDDVYTEALQEVFRAHFGPAAQAWPVFNGTGANVVALRAMTAHWEAVVCAESAHIHTDEGGAPERTAGLKLLPVATPDGKLTPELVDRQAWGFGDEHRAQPKVVSITQTTELGTLYTPEEIRAICEHAHGLGMLVHLDGARITNAAAALDVPLRAFTADTGVDVLSFGGTKAGMMFGEAVVVLNPDAVRGLRYLRKSAMQLASKMRFVSVQFEALLAGDLWLRNARNANAMARRLADAVRDVPGVEIPRPVEANAVFAILPRDATERLQKRFRFYTWNEATGEVRWMTAFDTTEADVDAFAAAVAEEVGFPA</sequence>
<dbReference type="GO" id="GO:0016829">
    <property type="term" value="F:lyase activity"/>
    <property type="evidence" value="ECO:0007669"/>
    <property type="project" value="InterPro"/>
</dbReference>
<protein>
    <submittedName>
        <fullName evidence="5">Threonine aldolase</fullName>
    </submittedName>
</protein>
<evidence type="ECO:0000313" key="5">
    <source>
        <dbReference type="EMBL" id="GAT65055.1"/>
    </source>
</evidence>
<comment type="cofactor">
    <cofactor evidence="1">
        <name>pyridoxal 5'-phosphate</name>
        <dbReference type="ChEBI" id="CHEBI:597326"/>
    </cofactor>
</comment>
<gene>
    <name evidence="5" type="ORF">PS9374_00687</name>
</gene>
<dbReference type="PANTHER" id="PTHR48097">
    <property type="entry name" value="L-THREONINE ALDOLASE-RELATED"/>
    <property type="match status" value="1"/>
</dbReference>
<dbReference type="STRING" id="161355.PS9374_00687"/>
<evidence type="ECO:0000256" key="1">
    <source>
        <dbReference type="ARBA" id="ARBA00001933"/>
    </source>
</evidence>
<accession>A0A171BGC8</accession>
<dbReference type="SUPFAM" id="SSF53383">
    <property type="entry name" value="PLP-dependent transferases"/>
    <property type="match status" value="1"/>
</dbReference>
<dbReference type="CDD" id="cd06502">
    <property type="entry name" value="TA_like"/>
    <property type="match status" value="1"/>
</dbReference>
<reference evidence="6" key="2">
    <citation type="submission" date="2016-04" db="EMBL/GenBank/DDBJ databases">
        <title>Planomonospora sphaerica JCM9374 whole genome shotgun sequence.</title>
        <authorList>
            <person name="Suzuki T."/>
            <person name="Dohra H."/>
            <person name="Kodani S."/>
        </authorList>
    </citation>
    <scope>NUCLEOTIDE SEQUENCE [LARGE SCALE GENOMIC DNA]</scope>
    <source>
        <strain evidence="6">JCM 9374</strain>
    </source>
</reference>
<evidence type="ECO:0000259" key="4">
    <source>
        <dbReference type="Pfam" id="PF01212"/>
    </source>
</evidence>